<gene>
    <name evidence="3" type="ORF">FIESC28_11475</name>
</gene>
<sequence>MIFYIADRRFFYGTSNEFEMKTFRYSAKDLLRLRRTHSPAKEVPYKLGQRVDEDHELGEIIRTEPARSLSLIVEESGGSSDSDDRHRQGAVQQLDGTDSERKYRIRSDSELERAPMVAPADLSSQKSKGFQKFYNSVVSPTHVRVTAGGRIVPNTRGPQSPTSKWNRERSSLDGQPHARTMNGNQSEGFAYPVLPPSWGHMTAMAPPQAPGTMPGMTMRPPEGYTFMAPPAMGYNMAAVPYNQFPPSGVPLPHPSQASYFSKPPEAGMEPARNVHLSPVEQFDPTRPFFFNGQWLVANGNTLYPINMPPQMGFIPTHMPNQPASRSSGDFIVPSSKYTRVSSRPLDPSPITLQTTADDMSRSTSPPYSSIRPSSITQKQLEVLRSQKRYHQDQLQYNKHQIDLQDMEDRLQKICLEIEKFERSYATQIEFEARHYPKLESVGEANSNSSTDYPHSRSDSDTPVAVNTMSNPGLGTQPHTNRTQVHSVSSLSPSKPAATVASAKNPNNTLENNGQQRKPSSLPVNAALAPVFQPRSEMNDSFVATDQIDESARSRHWESMYKGAASWRSSYFTKEIEAENNLGHPYLVGKLKPGVLPQDARRNDYTYDRELTADEERARYIYWEKTPHYFQDGLPKYDGKDFYHAPIVKENPVRAGETASRNLSNPVETRPSSIKSGSAGPFHTVGHAARGSVRQRFEEATRSESLHRTNDSLCASSSSEFPRSESHAVHAGSRYLDFRLAIDENAQVSNGKFHVKVSDDSGEEEGSLIFKGRRVKDRAASKYPSDIWSTMRKKGKTSANVVAGQVSPMTAQGVLPHYSGHATASLTPTITTNSRGQSVRHGDINCSPTIHPTLGRREENRPPLELLDRQLRSVSFHDGNQHTVSTR</sequence>
<organism evidence="3 4">
    <name type="scientific">Fusarium coffeatum</name>
    <dbReference type="NCBI Taxonomy" id="231269"/>
    <lineage>
        <taxon>Eukaryota</taxon>
        <taxon>Fungi</taxon>
        <taxon>Dikarya</taxon>
        <taxon>Ascomycota</taxon>
        <taxon>Pezizomycotina</taxon>
        <taxon>Sordariomycetes</taxon>
        <taxon>Hypocreomycetidae</taxon>
        <taxon>Hypocreales</taxon>
        <taxon>Nectriaceae</taxon>
        <taxon>Fusarium</taxon>
        <taxon>Fusarium incarnatum-equiseti species complex</taxon>
    </lineage>
</organism>
<dbReference type="AlphaFoldDB" id="A0A366QJ67"/>
<evidence type="ECO:0000313" key="4">
    <source>
        <dbReference type="Proteomes" id="UP000253153"/>
    </source>
</evidence>
<feature type="compositionally biased region" description="Polar residues" evidence="2">
    <location>
        <begin position="464"/>
        <end position="492"/>
    </location>
</feature>
<evidence type="ECO:0000256" key="2">
    <source>
        <dbReference type="SAM" id="MobiDB-lite"/>
    </source>
</evidence>
<feature type="compositionally biased region" description="Polar residues" evidence="2">
    <location>
        <begin position="501"/>
        <end position="522"/>
    </location>
</feature>
<dbReference type="EMBL" id="QKXC01000402">
    <property type="protein sequence ID" value="RBR04877.1"/>
    <property type="molecule type" value="Genomic_DNA"/>
</dbReference>
<name>A0A366QJ67_9HYPO</name>
<dbReference type="Proteomes" id="UP000253153">
    <property type="component" value="Unassembled WGS sequence"/>
</dbReference>
<feature type="compositionally biased region" description="Polar residues" evidence="2">
    <location>
        <begin position="443"/>
        <end position="452"/>
    </location>
</feature>
<protein>
    <submittedName>
        <fullName evidence="3">Uncharacterized protein</fullName>
    </submittedName>
</protein>
<feature type="region of interest" description="Disordered" evidence="2">
    <location>
        <begin position="337"/>
        <end position="372"/>
    </location>
</feature>
<feature type="coiled-coil region" evidence="1">
    <location>
        <begin position="396"/>
        <end position="423"/>
    </location>
</feature>
<feature type="region of interest" description="Disordered" evidence="2">
    <location>
        <begin position="149"/>
        <end position="187"/>
    </location>
</feature>
<keyword evidence="4" id="KW-1185">Reference proteome</keyword>
<proteinExistence type="predicted"/>
<dbReference type="RefSeq" id="XP_031010337.1">
    <property type="nucleotide sequence ID" value="XM_031165598.1"/>
</dbReference>
<feature type="region of interest" description="Disordered" evidence="2">
    <location>
        <begin position="73"/>
        <end position="123"/>
    </location>
</feature>
<evidence type="ECO:0000256" key="1">
    <source>
        <dbReference type="SAM" id="Coils"/>
    </source>
</evidence>
<feature type="region of interest" description="Disordered" evidence="2">
    <location>
        <begin position="441"/>
        <end position="522"/>
    </location>
</feature>
<feature type="region of interest" description="Disordered" evidence="2">
    <location>
        <begin position="829"/>
        <end position="860"/>
    </location>
</feature>
<dbReference type="OrthoDB" id="5401902at2759"/>
<accession>A0A366QJ67</accession>
<evidence type="ECO:0000313" key="3">
    <source>
        <dbReference type="EMBL" id="RBR04877.1"/>
    </source>
</evidence>
<comment type="caution">
    <text evidence="3">The sequence shown here is derived from an EMBL/GenBank/DDBJ whole genome shotgun (WGS) entry which is preliminary data.</text>
</comment>
<dbReference type="GeneID" id="42000894"/>
<keyword evidence="1" id="KW-0175">Coiled coil</keyword>
<feature type="compositionally biased region" description="Polar residues" evidence="2">
    <location>
        <begin position="658"/>
        <end position="675"/>
    </location>
</feature>
<feature type="compositionally biased region" description="Basic and acidic residues" evidence="2">
    <location>
        <begin position="98"/>
        <end position="113"/>
    </location>
</feature>
<reference evidence="3 4" key="1">
    <citation type="submission" date="2018-06" db="EMBL/GenBank/DDBJ databases">
        <title>Fusarium incarnatum-equiseti species complex species 28.</title>
        <authorList>
            <person name="Gardiner D.M."/>
        </authorList>
    </citation>
    <scope>NUCLEOTIDE SEQUENCE [LARGE SCALE GENOMIC DNA]</scope>
    <source>
        <strain evidence="3 4">FIESC_28</strain>
    </source>
</reference>
<feature type="region of interest" description="Disordered" evidence="2">
    <location>
        <begin position="653"/>
        <end position="684"/>
    </location>
</feature>
<feature type="compositionally biased region" description="Low complexity" evidence="2">
    <location>
        <begin position="361"/>
        <end position="372"/>
    </location>
</feature>